<dbReference type="Proteomes" id="UP001164539">
    <property type="component" value="Chromosome 7"/>
</dbReference>
<accession>A0ACC1XT00</accession>
<dbReference type="EMBL" id="CM051400">
    <property type="protein sequence ID" value="KAJ4714594.1"/>
    <property type="molecule type" value="Genomic_DNA"/>
</dbReference>
<protein>
    <submittedName>
        <fullName evidence="1">Kinase</fullName>
    </submittedName>
</protein>
<name>A0ACC1XT00_MELAZ</name>
<reference evidence="1 2" key="1">
    <citation type="journal article" date="2023" name="Science">
        <title>Complex scaffold remodeling in plant triterpene biosynthesis.</title>
        <authorList>
            <person name="De La Pena R."/>
            <person name="Hodgson H."/>
            <person name="Liu J.C."/>
            <person name="Stephenson M.J."/>
            <person name="Martin A.C."/>
            <person name="Owen C."/>
            <person name="Harkess A."/>
            <person name="Leebens-Mack J."/>
            <person name="Jimenez L.E."/>
            <person name="Osbourn A."/>
            <person name="Sattely E.S."/>
        </authorList>
    </citation>
    <scope>NUCLEOTIDE SEQUENCE [LARGE SCALE GENOMIC DNA]</scope>
    <source>
        <strain evidence="2">cv. JPN11</strain>
        <tissue evidence="1">Leaf</tissue>
    </source>
</reference>
<keyword evidence="2" id="KW-1185">Reference proteome</keyword>
<comment type="caution">
    <text evidence="1">The sequence shown here is derived from an EMBL/GenBank/DDBJ whole genome shotgun (WGS) entry which is preliminary data.</text>
</comment>
<gene>
    <name evidence="1" type="ORF">OWV82_013059</name>
</gene>
<proteinExistence type="predicted"/>
<keyword evidence="1" id="KW-0418">Kinase</keyword>
<evidence type="ECO:0000313" key="2">
    <source>
        <dbReference type="Proteomes" id="UP001164539"/>
    </source>
</evidence>
<evidence type="ECO:0000313" key="1">
    <source>
        <dbReference type="EMBL" id="KAJ4714594.1"/>
    </source>
</evidence>
<organism evidence="1 2">
    <name type="scientific">Melia azedarach</name>
    <name type="common">Chinaberry tree</name>
    <dbReference type="NCBI Taxonomy" id="155640"/>
    <lineage>
        <taxon>Eukaryota</taxon>
        <taxon>Viridiplantae</taxon>
        <taxon>Streptophyta</taxon>
        <taxon>Embryophyta</taxon>
        <taxon>Tracheophyta</taxon>
        <taxon>Spermatophyta</taxon>
        <taxon>Magnoliopsida</taxon>
        <taxon>eudicotyledons</taxon>
        <taxon>Gunneridae</taxon>
        <taxon>Pentapetalae</taxon>
        <taxon>rosids</taxon>
        <taxon>malvids</taxon>
        <taxon>Sapindales</taxon>
        <taxon>Meliaceae</taxon>
        <taxon>Melia</taxon>
    </lineage>
</organism>
<sequence>MALSDQKSSFLFQNFVFFLLLVPAQANSVSFNFPRFQANLPEIQFQGDAFSSGSVLQLTKNQVDDTLTGSVGRATYNQAVPIWDAKTKKLADFTSHFSFILKANDSEKYGDGISLFLAPFDSKIPDNSSGGFLALFSPETARTNDSKNQIVAVEFDSHQDTWDPSDDHVGINVNSIVSVANVTWRSSIKKGSLANAWVSYNSTTKNLSVFLTYADKPVYMGNSSLSYAVDLREILPERVRIGFSASTGQWVEIHNILSWSFNSTLETRKNNRGLIVGITVGVGALVCGLGVIWFIYRRKSRGMDKEEEVIDDAMENEFERGTGPKRFTYRDLSRATNSFAEGGKLGEGGFGGVYKGLLNNQNTEIAVKRVSRGSKQGKKEYISEVRIISRLRHRNLVQLIGWCHEKGELLLVYEFMPNGSLDSHLFGRKATLSWSVRYKIAVGLASALLYLHEEWEQCVVHRDIKSSNVMLDSNFNAKLGDFGLARLVDHDLGSQTTVLAGTMGYLAPECVTTGKASKESDVYSFGVVALEIACGRKPVEPRQEPSKVRLVEWVWDLYGKAQLLEAADERLITEFDERQMDCLMIVGLWCCHPDYTLRPSIRQVINVLNFEAPLPNLPSKLPVPMYYAPPIDMCKFNYTSSTVTDSEKYRTQYTGSSYSTYSSVSSAASTKALLNYSPKADV</sequence>
<keyword evidence="1" id="KW-0808">Transferase</keyword>